<comment type="caution">
    <text evidence="9">The sequence shown here is derived from an EMBL/GenBank/DDBJ whole genome shotgun (WGS) entry which is preliminary data.</text>
</comment>
<dbReference type="InterPro" id="IPR003838">
    <property type="entry name" value="ABC3_permease_C"/>
</dbReference>
<keyword evidence="10" id="KW-1185">Reference proteome</keyword>
<name>A0A543CT92_9ACTN</name>
<dbReference type="Pfam" id="PF02687">
    <property type="entry name" value="FtsX"/>
    <property type="match status" value="2"/>
</dbReference>
<feature type="transmembrane region" description="Helical" evidence="7">
    <location>
        <begin position="388"/>
        <end position="407"/>
    </location>
</feature>
<gene>
    <name evidence="9" type="ORF">FB559_6037</name>
</gene>
<evidence type="ECO:0000313" key="9">
    <source>
        <dbReference type="EMBL" id="TQM00326.1"/>
    </source>
</evidence>
<dbReference type="PANTHER" id="PTHR30572:SF4">
    <property type="entry name" value="ABC TRANSPORTER PERMEASE YTRF"/>
    <property type="match status" value="1"/>
</dbReference>
<protein>
    <submittedName>
        <fullName evidence="9">FtsX-like permease family protein</fullName>
    </submittedName>
</protein>
<evidence type="ECO:0000256" key="4">
    <source>
        <dbReference type="ARBA" id="ARBA00022989"/>
    </source>
</evidence>
<evidence type="ECO:0000256" key="5">
    <source>
        <dbReference type="ARBA" id="ARBA00023136"/>
    </source>
</evidence>
<dbReference type="InterPro" id="IPR050250">
    <property type="entry name" value="Macrolide_Exporter_MacB"/>
</dbReference>
<keyword evidence="3 7" id="KW-0812">Transmembrane</keyword>
<feature type="transmembrane region" description="Helical" evidence="7">
    <location>
        <begin position="530"/>
        <end position="550"/>
    </location>
</feature>
<reference evidence="9 10" key="1">
    <citation type="submission" date="2019-06" db="EMBL/GenBank/DDBJ databases">
        <title>Sequencing the genomes of 1000 actinobacteria strains.</title>
        <authorList>
            <person name="Klenk H.-P."/>
        </authorList>
    </citation>
    <scope>NUCLEOTIDE SEQUENCE [LARGE SCALE GENOMIC DNA]</scope>
    <source>
        <strain evidence="9 10">DSM 102200</strain>
    </source>
</reference>
<evidence type="ECO:0000256" key="3">
    <source>
        <dbReference type="ARBA" id="ARBA00022692"/>
    </source>
</evidence>
<dbReference type="Proteomes" id="UP000316096">
    <property type="component" value="Unassembled WGS sequence"/>
</dbReference>
<comment type="similarity">
    <text evidence="6">Belongs to the ABC-4 integral membrane protein family.</text>
</comment>
<keyword evidence="5 7" id="KW-0472">Membrane</keyword>
<feature type="domain" description="ABC3 transporter permease C-terminal" evidence="8">
    <location>
        <begin position="954"/>
        <end position="1072"/>
    </location>
</feature>
<comment type="subcellular location">
    <subcellularLocation>
        <location evidence="1">Cell membrane</location>
        <topology evidence="1">Multi-pass membrane protein</topology>
    </subcellularLocation>
</comment>
<evidence type="ECO:0000256" key="1">
    <source>
        <dbReference type="ARBA" id="ARBA00004651"/>
    </source>
</evidence>
<keyword evidence="2" id="KW-1003">Cell membrane</keyword>
<dbReference type="EMBL" id="VFOZ01000001">
    <property type="protein sequence ID" value="TQM00326.1"/>
    <property type="molecule type" value="Genomic_DNA"/>
</dbReference>
<feature type="transmembrane region" description="Helical" evidence="7">
    <location>
        <begin position="436"/>
        <end position="454"/>
    </location>
</feature>
<dbReference type="GO" id="GO:0005886">
    <property type="term" value="C:plasma membrane"/>
    <property type="evidence" value="ECO:0007669"/>
    <property type="project" value="UniProtKB-SubCell"/>
</dbReference>
<organism evidence="9 10">
    <name type="scientific">Actinoallomurus bryophytorum</name>
    <dbReference type="NCBI Taxonomy" id="1490222"/>
    <lineage>
        <taxon>Bacteria</taxon>
        <taxon>Bacillati</taxon>
        <taxon>Actinomycetota</taxon>
        <taxon>Actinomycetes</taxon>
        <taxon>Streptosporangiales</taxon>
        <taxon>Thermomonosporaceae</taxon>
        <taxon>Actinoallomurus</taxon>
    </lineage>
</organism>
<proteinExistence type="inferred from homology"/>
<feature type="transmembrane region" description="Helical" evidence="7">
    <location>
        <begin position="296"/>
        <end position="318"/>
    </location>
</feature>
<accession>A0A543CT92</accession>
<feature type="transmembrane region" description="Helical" evidence="7">
    <location>
        <begin position="1044"/>
        <end position="1068"/>
    </location>
</feature>
<evidence type="ECO:0000313" key="10">
    <source>
        <dbReference type="Proteomes" id="UP000316096"/>
    </source>
</evidence>
<dbReference type="OrthoDB" id="5101691at2"/>
<feature type="domain" description="ABC3 transporter permease C-terminal" evidence="8">
    <location>
        <begin position="302"/>
        <end position="416"/>
    </location>
</feature>
<feature type="transmembrane region" description="Helical" evidence="7">
    <location>
        <begin position="993"/>
        <end position="1024"/>
    </location>
</feature>
<evidence type="ECO:0000259" key="8">
    <source>
        <dbReference type="Pfam" id="PF02687"/>
    </source>
</evidence>
<dbReference type="RefSeq" id="WP_141959775.1">
    <property type="nucleotide sequence ID" value="NZ_VFOZ01000001.1"/>
</dbReference>
<feature type="transmembrane region" description="Helical" evidence="7">
    <location>
        <begin position="339"/>
        <end position="368"/>
    </location>
</feature>
<dbReference type="PANTHER" id="PTHR30572">
    <property type="entry name" value="MEMBRANE COMPONENT OF TRANSPORTER-RELATED"/>
    <property type="match status" value="1"/>
</dbReference>
<feature type="transmembrane region" description="Helical" evidence="7">
    <location>
        <begin position="474"/>
        <end position="493"/>
    </location>
</feature>
<evidence type="ECO:0000256" key="7">
    <source>
        <dbReference type="SAM" id="Phobius"/>
    </source>
</evidence>
<feature type="transmembrane region" description="Helical" evidence="7">
    <location>
        <begin position="949"/>
        <end position="972"/>
    </location>
</feature>
<evidence type="ECO:0000256" key="2">
    <source>
        <dbReference type="ARBA" id="ARBA00022475"/>
    </source>
</evidence>
<keyword evidence="4 7" id="KW-1133">Transmembrane helix</keyword>
<dbReference type="AlphaFoldDB" id="A0A543CT92"/>
<evidence type="ECO:0000256" key="6">
    <source>
        <dbReference type="ARBA" id="ARBA00038076"/>
    </source>
</evidence>
<sequence>MERPGLVVRRALGHRLLVVAASATALFAVTVLAALGGYAASVTGAGLRETLAGASFNGAGTRVGVGVTARDLPAEDRRVRAAVTRVYGDIPVETSLSARGDSYVVPGQERSKHPQLTAFAVYSGIENHARLTTGHWPAATTSGAIQAALPAPAARAMGLSPGRTVTLHSRVDGPSVTVQVTGLFEASRADDYFWGGDKLITTGSERLDYTTFGPLVVPPATFTSRFATSVTARWLVFPSLAELHAGQLKDVAARARALPAALGSGPAGTSGYSVKSSAPDLLTQVDRALLVSRSTLLIPVLQLVVLALYTLMLVSRLLAEHRRVEITLMRARGASGRQIAALAVGEGLLLSAPSAVAAPFLAPLLVRAAMATRLLGTSGPHLDLGPSALTWGIAIAAALACAAAIALPPLRGIGKTYVATVAERGRGERRGMIQRAGADLALVVVAGLAVWQLAHYGGPVTGTATEGLGVDPLIVVGPALALLAGGVIILRLVPIASRAGEHATTRSRGLAPAVGTRQVSRRPLRTAGPALLLVMTVAVGILSVVTGTTWRQSQLDQADFRAGTDLRIGAPGDHLSPAPPGQGGRYGQLPGVTTVSPVLRDTGSTGSTDVTVLAADATKLSALVRTRSGVPSNVPFAKIAPGGTGLSALPIPGRPTRLSAGFRVSRTELGDPVHLVMVISDALHVSYEADMGNVPSDGKRHTKTADLAGLAGRGGVISYPLSVRAFRFSYIRESSASAASIAVTGLRPGTATKLDPALRLPADTHWTGEATMGFGGASALGFGPGGLMTARLSVLPHVGYYAQVVGSVVLRAGHAPADKARPALPSIPAVVTSDLAARAHVGIGGRMNVTEDGVEQPLTVAGIVPALPSTTPGTPAVLLDWTALSDDILSTGSSAPTPTEWWLVTRGDDTAPAVHALGSHPEWGAVTADRIDLRHRLRDAQLGGALQGALLLGFAAALVFAAIGFAVNTAVSARERMTEFAILRALGIRARQVFGLVAVEQAFLVGMGLAGGLLLGIVVARLVVPHVVLTVSATAPYPPAHVILRWPVILTMLAAIVVLLAAVLLLLVRSLRRSGSGQAMRLRDDQ</sequence>
<dbReference type="GO" id="GO:0022857">
    <property type="term" value="F:transmembrane transporter activity"/>
    <property type="evidence" value="ECO:0007669"/>
    <property type="project" value="TreeGrafter"/>
</dbReference>